<evidence type="ECO:0000256" key="1">
    <source>
        <dbReference type="SAM" id="MobiDB-lite"/>
    </source>
</evidence>
<dbReference type="EMBL" id="LGRX02002552">
    <property type="protein sequence ID" value="KAK3283992.1"/>
    <property type="molecule type" value="Genomic_DNA"/>
</dbReference>
<keyword evidence="3" id="KW-1185">Reference proteome</keyword>
<feature type="compositionally biased region" description="Low complexity" evidence="1">
    <location>
        <begin position="73"/>
        <end position="90"/>
    </location>
</feature>
<protein>
    <submittedName>
        <fullName evidence="2">Uncharacterized protein</fullName>
    </submittedName>
</protein>
<dbReference type="AlphaFoldDB" id="A0AAE0GTQ5"/>
<dbReference type="Proteomes" id="UP001190700">
    <property type="component" value="Unassembled WGS sequence"/>
</dbReference>
<accession>A0AAE0GTQ5</accession>
<feature type="compositionally biased region" description="Polar residues" evidence="1">
    <location>
        <begin position="121"/>
        <end position="131"/>
    </location>
</feature>
<feature type="region of interest" description="Disordered" evidence="1">
    <location>
        <begin position="66"/>
        <end position="150"/>
    </location>
</feature>
<reference evidence="2 3" key="1">
    <citation type="journal article" date="2015" name="Genome Biol. Evol.">
        <title>Comparative Genomics of a Bacterivorous Green Alga Reveals Evolutionary Causalities and Consequences of Phago-Mixotrophic Mode of Nutrition.</title>
        <authorList>
            <person name="Burns J.A."/>
            <person name="Paasch A."/>
            <person name="Narechania A."/>
            <person name="Kim E."/>
        </authorList>
    </citation>
    <scope>NUCLEOTIDE SEQUENCE [LARGE SCALE GENOMIC DNA]</scope>
    <source>
        <strain evidence="2 3">PLY_AMNH</strain>
    </source>
</reference>
<evidence type="ECO:0000313" key="3">
    <source>
        <dbReference type="Proteomes" id="UP001190700"/>
    </source>
</evidence>
<sequence length="150" mass="16625">MAADLAHVPLASLRSMVVEIYQAWAQTDTGKAASGADGISAHLSSSEYDALLVKITELKELVQRQHGEGAPMVRQQRVQQRQQQQQRAQQPKGYRMGQQKARIPTGDTDELPISRSPDANDVQSRTFTATPPTRHRMACWDAKSEALSRT</sequence>
<proteinExistence type="predicted"/>
<evidence type="ECO:0000313" key="2">
    <source>
        <dbReference type="EMBL" id="KAK3283992.1"/>
    </source>
</evidence>
<organism evidence="2 3">
    <name type="scientific">Cymbomonas tetramitiformis</name>
    <dbReference type="NCBI Taxonomy" id="36881"/>
    <lineage>
        <taxon>Eukaryota</taxon>
        <taxon>Viridiplantae</taxon>
        <taxon>Chlorophyta</taxon>
        <taxon>Pyramimonadophyceae</taxon>
        <taxon>Pyramimonadales</taxon>
        <taxon>Pyramimonadaceae</taxon>
        <taxon>Cymbomonas</taxon>
    </lineage>
</organism>
<comment type="caution">
    <text evidence="2">The sequence shown here is derived from an EMBL/GenBank/DDBJ whole genome shotgun (WGS) entry which is preliminary data.</text>
</comment>
<gene>
    <name evidence="2" type="ORF">CYMTET_8335</name>
</gene>
<name>A0AAE0GTQ5_9CHLO</name>